<dbReference type="InterPro" id="IPR013103">
    <property type="entry name" value="RVT_2"/>
</dbReference>
<comment type="caution">
    <text evidence="2">The sequence shown here is derived from an EMBL/GenBank/DDBJ whole genome shotgun (WGS) entry which is preliminary data.</text>
</comment>
<name>A0AAW2IR12_9LAMI</name>
<protein>
    <recommendedName>
        <fullName evidence="1">Reverse transcriptase Ty1/copia-type domain-containing protein</fullName>
    </recommendedName>
</protein>
<reference evidence="2" key="1">
    <citation type="submission" date="2020-06" db="EMBL/GenBank/DDBJ databases">
        <authorList>
            <person name="Li T."/>
            <person name="Hu X."/>
            <person name="Zhang T."/>
            <person name="Song X."/>
            <person name="Zhang H."/>
            <person name="Dai N."/>
            <person name="Sheng W."/>
            <person name="Hou X."/>
            <person name="Wei L."/>
        </authorList>
    </citation>
    <scope>NUCLEOTIDE SEQUENCE</scope>
    <source>
        <strain evidence="2">G01</strain>
        <tissue evidence="2">Leaf</tissue>
    </source>
</reference>
<sequence>MNEEILALETNHTWEVTTLPLGKRAIGFKWVYKLKLKDDGTIDKYNARLVAKGYNQIKGTDYVDSFSSMANAVTVHLLLTIAAARN</sequence>
<organism evidence="2">
    <name type="scientific">Sesamum angustifolium</name>
    <dbReference type="NCBI Taxonomy" id="2727405"/>
    <lineage>
        <taxon>Eukaryota</taxon>
        <taxon>Viridiplantae</taxon>
        <taxon>Streptophyta</taxon>
        <taxon>Embryophyta</taxon>
        <taxon>Tracheophyta</taxon>
        <taxon>Spermatophyta</taxon>
        <taxon>Magnoliopsida</taxon>
        <taxon>eudicotyledons</taxon>
        <taxon>Gunneridae</taxon>
        <taxon>Pentapetalae</taxon>
        <taxon>asterids</taxon>
        <taxon>lamiids</taxon>
        <taxon>Lamiales</taxon>
        <taxon>Pedaliaceae</taxon>
        <taxon>Sesamum</taxon>
    </lineage>
</organism>
<accession>A0AAW2IR12</accession>
<dbReference type="Pfam" id="PF07727">
    <property type="entry name" value="RVT_2"/>
    <property type="match status" value="1"/>
</dbReference>
<gene>
    <name evidence="2" type="ORF">Sangu_2809500</name>
</gene>
<dbReference type="EMBL" id="JACGWK010001631">
    <property type="protein sequence ID" value="KAL0284787.1"/>
    <property type="molecule type" value="Genomic_DNA"/>
</dbReference>
<proteinExistence type="predicted"/>
<evidence type="ECO:0000313" key="2">
    <source>
        <dbReference type="EMBL" id="KAL0284787.1"/>
    </source>
</evidence>
<evidence type="ECO:0000259" key="1">
    <source>
        <dbReference type="Pfam" id="PF07727"/>
    </source>
</evidence>
<feature type="domain" description="Reverse transcriptase Ty1/copia-type" evidence="1">
    <location>
        <begin position="11"/>
        <end position="85"/>
    </location>
</feature>
<dbReference type="AlphaFoldDB" id="A0AAW2IR12"/>
<reference evidence="2" key="2">
    <citation type="journal article" date="2024" name="Plant">
        <title>Genomic evolution and insights into agronomic trait innovations of Sesamum species.</title>
        <authorList>
            <person name="Miao H."/>
            <person name="Wang L."/>
            <person name="Qu L."/>
            <person name="Liu H."/>
            <person name="Sun Y."/>
            <person name="Le M."/>
            <person name="Wang Q."/>
            <person name="Wei S."/>
            <person name="Zheng Y."/>
            <person name="Lin W."/>
            <person name="Duan Y."/>
            <person name="Cao H."/>
            <person name="Xiong S."/>
            <person name="Wang X."/>
            <person name="Wei L."/>
            <person name="Li C."/>
            <person name="Ma Q."/>
            <person name="Ju M."/>
            <person name="Zhao R."/>
            <person name="Li G."/>
            <person name="Mu C."/>
            <person name="Tian Q."/>
            <person name="Mei H."/>
            <person name="Zhang T."/>
            <person name="Gao T."/>
            <person name="Zhang H."/>
        </authorList>
    </citation>
    <scope>NUCLEOTIDE SEQUENCE</scope>
    <source>
        <strain evidence="2">G01</strain>
    </source>
</reference>